<dbReference type="EMBL" id="UZAL01029119">
    <property type="protein sequence ID" value="VDP46066.1"/>
    <property type="molecule type" value="Genomic_DNA"/>
</dbReference>
<evidence type="ECO:0000313" key="2">
    <source>
        <dbReference type="Proteomes" id="UP000269396"/>
    </source>
</evidence>
<proteinExistence type="predicted"/>
<evidence type="ECO:0000313" key="1">
    <source>
        <dbReference type="EMBL" id="VDP46066.1"/>
    </source>
</evidence>
<organism evidence="1 2">
    <name type="scientific">Schistosoma mattheei</name>
    <dbReference type="NCBI Taxonomy" id="31246"/>
    <lineage>
        <taxon>Eukaryota</taxon>
        <taxon>Metazoa</taxon>
        <taxon>Spiralia</taxon>
        <taxon>Lophotrochozoa</taxon>
        <taxon>Platyhelminthes</taxon>
        <taxon>Trematoda</taxon>
        <taxon>Digenea</taxon>
        <taxon>Strigeidida</taxon>
        <taxon>Schistosomatoidea</taxon>
        <taxon>Schistosomatidae</taxon>
        <taxon>Schistosoma</taxon>
    </lineage>
</organism>
<name>A0A3P8HRU9_9TREM</name>
<dbReference type="Proteomes" id="UP000269396">
    <property type="component" value="Unassembled WGS sequence"/>
</dbReference>
<accession>A0A3P8HRU9</accession>
<reference evidence="1 2" key="1">
    <citation type="submission" date="2018-11" db="EMBL/GenBank/DDBJ databases">
        <authorList>
            <consortium name="Pathogen Informatics"/>
        </authorList>
    </citation>
    <scope>NUCLEOTIDE SEQUENCE [LARGE SCALE GENOMIC DNA]</scope>
    <source>
        <strain>Denwood</strain>
        <strain evidence="2">Zambia</strain>
    </source>
</reference>
<keyword evidence="2" id="KW-1185">Reference proteome</keyword>
<protein>
    <submittedName>
        <fullName evidence="1">Uncharacterized protein</fullName>
    </submittedName>
</protein>
<sequence>MFQKVANKGLCDYLKNDRLIYNRSNLTNTDNYDDWDLHLSTPVQHRTQICCPFNCILS</sequence>
<gene>
    <name evidence="1" type="ORF">SMTD_LOCUS8707</name>
</gene>
<dbReference type="AlphaFoldDB" id="A0A3P8HRU9"/>